<accession>A0A4Q9PLM4</accession>
<evidence type="ECO:0000256" key="1">
    <source>
        <dbReference type="ARBA" id="ARBA00023002"/>
    </source>
</evidence>
<dbReference type="PANTHER" id="PTHR10366:SF564">
    <property type="entry name" value="STEROL-4-ALPHA-CARBOXYLATE 3-DEHYDROGENASE, DECARBOXYLATING"/>
    <property type="match status" value="1"/>
</dbReference>
<dbReference type="Gene3D" id="3.40.50.720">
    <property type="entry name" value="NAD(P)-binding Rossmann-like Domain"/>
    <property type="match status" value="1"/>
</dbReference>
<evidence type="ECO:0000313" key="4">
    <source>
        <dbReference type="EMBL" id="TBU55072.1"/>
    </source>
</evidence>
<dbReference type="InterPro" id="IPR036291">
    <property type="entry name" value="NAD(P)-bd_dom_sf"/>
</dbReference>
<dbReference type="EMBL" id="ML145175">
    <property type="protein sequence ID" value="TBU55072.1"/>
    <property type="molecule type" value="Genomic_DNA"/>
</dbReference>
<dbReference type="SUPFAM" id="SSF51735">
    <property type="entry name" value="NAD(P)-binding Rossmann-fold domains"/>
    <property type="match status" value="1"/>
</dbReference>
<dbReference type="PANTHER" id="PTHR10366">
    <property type="entry name" value="NAD DEPENDENT EPIMERASE/DEHYDRATASE"/>
    <property type="match status" value="1"/>
</dbReference>
<dbReference type="GO" id="GO:0016616">
    <property type="term" value="F:oxidoreductase activity, acting on the CH-OH group of donors, NAD or NADP as acceptor"/>
    <property type="evidence" value="ECO:0007669"/>
    <property type="project" value="TreeGrafter"/>
</dbReference>
<name>A0A4Q9PLM4_9APHY</name>
<reference evidence="4 5" key="1">
    <citation type="submission" date="2019-01" db="EMBL/GenBank/DDBJ databases">
        <title>Draft genome sequences of three monokaryotic isolates of the white-rot basidiomycete fungus Dichomitus squalens.</title>
        <authorList>
            <consortium name="DOE Joint Genome Institute"/>
            <person name="Lopez S.C."/>
            <person name="Andreopoulos B."/>
            <person name="Pangilinan J."/>
            <person name="Lipzen A."/>
            <person name="Riley R."/>
            <person name="Ahrendt S."/>
            <person name="Ng V."/>
            <person name="Barry K."/>
            <person name="Daum C."/>
            <person name="Grigoriev I.V."/>
            <person name="Hilden K.S."/>
            <person name="Makela M.R."/>
            <person name="de Vries R.P."/>
        </authorList>
    </citation>
    <scope>NUCLEOTIDE SEQUENCE [LARGE SCALE GENOMIC DNA]</scope>
    <source>
        <strain evidence="4 5">CBS 464.89</strain>
    </source>
</reference>
<dbReference type="InterPro" id="IPR001509">
    <property type="entry name" value="Epimerase_deHydtase"/>
</dbReference>
<evidence type="ECO:0000256" key="2">
    <source>
        <dbReference type="ARBA" id="ARBA00023445"/>
    </source>
</evidence>
<dbReference type="InterPro" id="IPR050425">
    <property type="entry name" value="NAD(P)_dehydrat-like"/>
</dbReference>
<comment type="similarity">
    <text evidence="2">Belongs to the NAD(P)-dependent epimerase/dehydratase family. Dihydroflavonol-4-reductase subfamily.</text>
</comment>
<keyword evidence="1" id="KW-0560">Oxidoreductase</keyword>
<protein>
    <submittedName>
        <fullName evidence="4">NAD(P)-binding protein</fullName>
    </submittedName>
</protein>
<dbReference type="Pfam" id="PF01370">
    <property type="entry name" value="Epimerase"/>
    <property type="match status" value="1"/>
</dbReference>
<feature type="domain" description="NAD-dependent epimerase/dehydratase" evidence="3">
    <location>
        <begin position="9"/>
        <end position="269"/>
    </location>
</feature>
<proteinExistence type="inferred from homology"/>
<sequence>MPAIHSGKVLVTGASGYIAVWVVKTLLDRGFSVRGTVRSKSKGQVLKEVFKTYGETLEYVIVEDIAKEGAFDEAVVDVDAIAHTASPFHITADDPDEVIFPAVQGTKNLLASAKKYGNDVKRVILTSSSAAIASSSGEAAIRDETDWNDLSVQEVRTKGRDAHPFDKYRASKTLSERAAWDWYETNKAELGWDMVVLNPSFVLGPWLHKAENVAGLSTSLRYYHSVVLKGEASDEMLATSGTSWVDVRDVAEAHTLALIKPAAGGERIVISANAFKWQDLILVARDIVGDRVPAGNTSYDPTKAEHIQYVTDKGRQILGLTYHSIGETTRHMLHEFKCRGWL</sequence>
<dbReference type="STRING" id="114155.A0A4Q9PLM4"/>
<dbReference type="AlphaFoldDB" id="A0A4Q9PLM4"/>
<organism evidence="4 5">
    <name type="scientific">Dichomitus squalens</name>
    <dbReference type="NCBI Taxonomy" id="114155"/>
    <lineage>
        <taxon>Eukaryota</taxon>
        <taxon>Fungi</taxon>
        <taxon>Dikarya</taxon>
        <taxon>Basidiomycota</taxon>
        <taxon>Agaricomycotina</taxon>
        <taxon>Agaricomycetes</taxon>
        <taxon>Polyporales</taxon>
        <taxon>Polyporaceae</taxon>
        <taxon>Dichomitus</taxon>
    </lineage>
</organism>
<gene>
    <name evidence="4" type="ORF">BD310DRAFT_969423</name>
</gene>
<dbReference type="Proteomes" id="UP000292082">
    <property type="component" value="Unassembled WGS sequence"/>
</dbReference>
<evidence type="ECO:0000259" key="3">
    <source>
        <dbReference type="Pfam" id="PF01370"/>
    </source>
</evidence>
<keyword evidence="5" id="KW-1185">Reference proteome</keyword>
<evidence type="ECO:0000313" key="5">
    <source>
        <dbReference type="Proteomes" id="UP000292082"/>
    </source>
</evidence>